<dbReference type="SUPFAM" id="SSF48371">
    <property type="entry name" value="ARM repeat"/>
    <property type="match status" value="1"/>
</dbReference>
<keyword evidence="3" id="KW-1185">Reference proteome</keyword>
<feature type="repeat" description="WD" evidence="1">
    <location>
        <begin position="403"/>
        <end position="431"/>
    </location>
</feature>
<dbReference type="InterPro" id="IPR016024">
    <property type="entry name" value="ARM-type_fold"/>
</dbReference>
<dbReference type="PROSITE" id="PS50294">
    <property type="entry name" value="WD_REPEATS_REGION"/>
    <property type="match status" value="1"/>
</dbReference>
<evidence type="ECO:0000256" key="1">
    <source>
        <dbReference type="PROSITE-ProRule" id="PRU00221"/>
    </source>
</evidence>
<proteinExistence type="predicted"/>
<dbReference type="InterPro" id="IPR049916">
    <property type="entry name" value="WDR72-like"/>
</dbReference>
<comment type="caution">
    <text evidence="2">The sequence shown here is derived from an EMBL/GenBank/DDBJ whole genome shotgun (WGS) entry which is preliminary data.</text>
</comment>
<dbReference type="OrthoDB" id="338622at2759"/>
<accession>A0A9N9GHA3</accession>
<dbReference type="GO" id="GO:0005737">
    <property type="term" value="C:cytoplasm"/>
    <property type="evidence" value="ECO:0007669"/>
    <property type="project" value="TreeGrafter"/>
</dbReference>
<evidence type="ECO:0000313" key="3">
    <source>
        <dbReference type="Proteomes" id="UP000789405"/>
    </source>
</evidence>
<dbReference type="EMBL" id="CAJVPY010003788">
    <property type="protein sequence ID" value="CAG8601908.1"/>
    <property type="molecule type" value="Genomic_DNA"/>
</dbReference>
<organism evidence="2 3">
    <name type="scientific">Dentiscutata erythropus</name>
    <dbReference type="NCBI Taxonomy" id="1348616"/>
    <lineage>
        <taxon>Eukaryota</taxon>
        <taxon>Fungi</taxon>
        <taxon>Fungi incertae sedis</taxon>
        <taxon>Mucoromycota</taxon>
        <taxon>Glomeromycotina</taxon>
        <taxon>Glomeromycetes</taxon>
        <taxon>Diversisporales</taxon>
        <taxon>Gigasporaceae</taxon>
        <taxon>Dentiscutata</taxon>
    </lineage>
</organism>
<dbReference type="SUPFAM" id="SSF50978">
    <property type="entry name" value="WD40 repeat-like"/>
    <property type="match status" value="2"/>
</dbReference>
<dbReference type="PROSITE" id="PS50082">
    <property type="entry name" value="WD_REPEATS_2"/>
    <property type="match status" value="2"/>
</dbReference>
<dbReference type="Gene3D" id="2.130.10.10">
    <property type="entry name" value="YVTN repeat-like/Quinoprotein amine dehydrogenase"/>
    <property type="match status" value="3"/>
</dbReference>
<name>A0A9N9GHA3_9GLOM</name>
<sequence>LNHKVLCIGHKSAITALTITEGQTDGCVGNNYVLISASEDGEVMKWCLLDGRCLMCIPKAFDGTIRSIKPLATCAETPKYLLCSGFSDEITILDYSSLEIVRVWAGHNDWVACTPFYDSANSQLFCMISADARQIKLLSSNFNGFLKIWAFDEIKQTIIKEYDNVGILQAQGDKILELISNPYDIGVIMAITNNFVITGDAHLYSISCTPRKYPSENGHVTNPGFIPRRSSLPDLKKSNREKLSLPGHSKPKLLESVYSRNNDLMNHAKIIVFVTPNAEGKTCRYLISFHNQLEGTSFSWKLLSATAQEHQICDRHVQESNWGFETSLSDIWPLRNLQTSKVTVTTMVNDDQIALGYENGEIHIIPISLALTMDPQDSSLNAVKILKGHFGRVTCMYTPSFTHSDHKHFVSGGEDCSVRIWSLENGKRLASFTYHSMPVTHLFEPPDETSTRIRGCIISIAKDNSLAIISLDEMSCLYNFGGYSHHISKIQWRIPESLLLLYYSDESAYIWQTQTSELYQIVKGSTAREMIEDKTWQTSTVSPQNHMSYTNDKVKALSSVNLQKNGSSDFQVFMINIKQLINDIYHYHVSQIGSGVNSPGINAEDFDEKQDKFSKIFSWSINGASRQYIASSSPSISETETQAIDASSVQVLVSALMTWGIENSLDQICLEKLGLKKPSNKIAFGLRGFNGNLSVAAPSDDHSEFWKISQMMTAAHLLSIVGLTRPFLLMKGLEKYTSDIITHYGTMLPEFVGTRFHHSSLAFLSKYFQDPTEDIRHSARTLFSAALTSMSSIELQSIIDYWKQFLPAVTSQDEYAKQYMAKSTILLGMIGADHPKFLSKKVSEHTALSLILLLHEDPKLAHRLAALELCAVVKTILGFAVDSDTNAAAVKAMAQKAIFQIASVNTPLCISTLTYDTNNSKKPAEKNGFLKLISLFIRKKPLVLYNSLSSLVEAVVKSLDPNIPKMRDTVLQTTTNVLHDLVKTFPSISFHGATQKLAVGTQEGASIIYDLRTATRWHILEGHTRAVTAVTFSSDGKFIVSCSLEEGTVRVWNPSPGILGILAGSLTNGNMGSNSDGKRFKSLSTSTNPCKTFRFNLGDDGL</sequence>
<dbReference type="InterPro" id="IPR036322">
    <property type="entry name" value="WD40_repeat_dom_sf"/>
</dbReference>
<dbReference type="Proteomes" id="UP000789405">
    <property type="component" value="Unassembled WGS sequence"/>
</dbReference>
<gene>
    <name evidence="2" type="ORF">DERYTH_LOCUS7686</name>
</gene>
<evidence type="ECO:0000313" key="2">
    <source>
        <dbReference type="EMBL" id="CAG8601908.1"/>
    </source>
</evidence>
<dbReference type="Pfam" id="PF00400">
    <property type="entry name" value="WD40"/>
    <property type="match status" value="2"/>
</dbReference>
<dbReference type="AlphaFoldDB" id="A0A9N9GHA3"/>
<reference evidence="2" key="1">
    <citation type="submission" date="2021-06" db="EMBL/GenBank/DDBJ databases">
        <authorList>
            <person name="Kallberg Y."/>
            <person name="Tangrot J."/>
            <person name="Rosling A."/>
        </authorList>
    </citation>
    <scope>NUCLEOTIDE SEQUENCE</scope>
    <source>
        <strain evidence="2">MA453B</strain>
    </source>
</reference>
<dbReference type="InterPro" id="IPR015943">
    <property type="entry name" value="WD40/YVTN_repeat-like_dom_sf"/>
</dbReference>
<dbReference type="PANTHER" id="PTHR44099">
    <property type="entry name" value="RABCONNECTIN-3B, ISOFORM A"/>
    <property type="match status" value="1"/>
</dbReference>
<feature type="repeat" description="WD" evidence="1">
    <location>
        <begin position="1020"/>
        <end position="1053"/>
    </location>
</feature>
<keyword evidence="1" id="KW-0853">WD repeat</keyword>
<protein>
    <submittedName>
        <fullName evidence="2">990_t:CDS:1</fullName>
    </submittedName>
</protein>
<feature type="non-terminal residue" evidence="2">
    <location>
        <position position="1"/>
    </location>
</feature>
<dbReference type="PANTHER" id="PTHR44099:SF4">
    <property type="entry name" value="RABCONNECTIN-3B, ISOFORM A"/>
    <property type="match status" value="1"/>
</dbReference>
<dbReference type="SMART" id="SM00320">
    <property type="entry name" value="WD40"/>
    <property type="match status" value="7"/>
</dbReference>
<dbReference type="InterPro" id="IPR001680">
    <property type="entry name" value="WD40_rpt"/>
</dbReference>